<comment type="similarity">
    <text evidence="9 13">Belongs to the DyP-type peroxidase family.</text>
</comment>
<dbReference type="InterPro" id="IPR011008">
    <property type="entry name" value="Dimeric_a/b-barrel"/>
</dbReference>
<dbReference type="PROSITE" id="PS51318">
    <property type="entry name" value="TAT"/>
    <property type="match status" value="1"/>
</dbReference>
<dbReference type="Proteomes" id="UP000293637">
    <property type="component" value="Unassembled WGS sequence"/>
</dbReference>
<evidence type="ECO:0000256" key="3">
    <source>
        <dbReference type="ARBA" id="ARBA00022617"/>
    </source>
</evidence>
<dbReference type="GeneID" id="58091364"/>
<comment type="function">
    <text evidence="13">Involved in the recovery of exogenous heme iron. Extracts iron from heme while preserving the protoporphyrin ring intact.</text>
</comment>
<dbReference type="InterPro" id="IPR019546">
    <property type="entry name" value="TAT_signal_bac_arc"/>
</dbReference>
<keyword evidence="2 13" id="KW-0575">Peroxidase</keyword>
<dbReference type="Pfam" id="PF20628">
    <property type="entry name" value="Dyp_perox_C"/>
    <property type="match status" value="1"/>
</dbReference>
<keyword evidence="14" id="KW-1133">Transmembrane helix</keyword>
<dbReference type="InterPro" id="IPR006314">
    <property type="entry name" value="Dyp_peroxidase"/>
</dbReference>
<evidence type="ECO:0000256" key="8">
    <source>
        <dbReference type="ARBA" id="ARBA00023239"/>
    </source>
</evidence>
<keyword evidence="3 13" id="KW-0349">Heme</keyword>
<protein>
    <recommendedName>
        <fullName evidence="10 13">Deferrochelatase</fullName>
        <ecNumber evidence="13">1.11.1.-</ecNumber>
    </recommendedName>
    <alternativeName>
        <fullName evidence="11 13">Peroxidase EfeB</fullName>
    </alternativeName>
</protein>
<dbReference type="AlphaFoldDB" id="A0A4Q9WD93"/>
<accession>A0A4Q9WD93</accession>
<comment type="caution">
    <text evidence="17">The sequence shown here is derived from an EMBL/GenBank/DDBJ whole genome shotgun (WGS) entry which is preliminary data.</text>
</comment>
<evidence type="ECO:0000256" key="9">
    <source>
        <dbReference type="ARBA" id="ARBA00025737"/>
    </source>
</evidence>
<keyword evidence="5" id="KW-0732">Signal</keyword>
<dbReference type="EMBL" id="SCHB01000001">
    <property type="protein sequence ID" value="TBW73395.1"/>
    <property type="molecule type" value="Genomic_DNA"/>
</dbReference>
<comment type="subcellular location">
    <subcellularLocation>
        <location evidence="1">Cell envelope</location>
    </subcellularLocation>
</comment>
<dbReference type="PANTHER" id="PTHR30521:SF4">
    <property type="entry name" value="DEFERROCHELATASE"/>
    <property type="match status" value="1"/>
</dbReference>
<evidence type="ECO:0000256" key="11">
    <source>
        <dbReference type="ARBA" id="ARBA00033775"/>
    </source>
</evidence>
<proteinExistence type="inferred from homology"/>
<evidence type="ECO:0000256" key="5">
    <source>
        <dbReference type="ARBA" id="ARBA00022729"/>
    </source>
</evidence>
<feature type="transmembrane region" description="Helical" evidence="14">
    <location>
        <begin position="21"/>
        <end position="41"/>
    </location>
</feature>
<keyword evidence="6 13" id="KW-0560">Oxidoreductase</keyword>
<evidence type="ECO:0000259" key="15">
    <source>
        <dbReference type="Pfam" id="PF04261"/>
    </source>
</evidence>
<dbReference type="PANTHER" id="PTHR30521">
    <property type="entry name" value="DEFERROCHELATASE/PEROXIDASE"/>
    <property type="match status" value="1"/>
</dbReference>
<dbReference type="GO" id="GO:0020037">
    <property type="term" value="F:heme binding"/>
    <property type="evidence" value="ECO:0007669"/>
    <property type="project" value="InterPro"/>
</dbReference>
<gene>
    <name evidence="17" type="primary">efeB</name>
    <name evidence="17" type="ORF">EQ812_00915</name>
</gene>
<comment type="catalytic activity">
    <reaction evidence="12">
        <text>heme b + 2 H(+) = protoporphyrin IX + Fe(2+)</text>
        <dbReference type="Rhea" id="RHEA:22584"/>
        <dbReference type="ChEBI" id="CHEBI:15378"/>
        <dbReference type="ChEBI" id="CHEBI:29033"/>
        <dbReference type="ChEBI" id="CHEBI:57306"/>
        <dbReference type="ChEBI" id="CHEBI:60344"/>
        <dbReference type="EC" id="4.98.1.1"/>
    </reaction>
    <physiologicalReaction direction="left-to-right" evidence="12">
        <dbReference type="Rhea" id="RHEA:22585"/>
    </physiologicalReaction>
</comment>
<keyword evidence="8" id="KW-0456">Lyase</keyword>
<evidence type="ECO:0000256" key="6">
    <source>
        <dbReference type="ARBA" id="ARBA00023002"/>
    </source>
</evidence>
<evidence type="ECO:0000256" key="12">
    <source>
        <dbReference type="ARBA" id="ARBA00048856"/>
    </source>
</evidence>
<evidence type="ECO:0000259" key="16">
    <source>
        <dbReference type="Pfam" id="PF20628"/>
    </source>
</evidence>
<evidence type="ECO:0000256" key="10">
    <source>
        <dbReference type="ARBA" id="ARBA00033771"/>
    </source>
</evidence>
<feature type="domain" description="Dyp-type peroxidase C-terminal" evidence="16">
    <location>
        <begin position="223"/>
        <end position="398"/>
    </location>
</feature>
<feature type="domain" description="Dyp-type peroxidase N-terminal" evidence="15">
    <location>
        <begin position="63"/>
        <end position="215"/>
    </location>
</feature>
<dbReference type="RefSeq" id="WP_002492294.1">
    <property type="nucleotide sequence ID" value="NZ_AP021848.1"/>
</dbReference>
<dbReference type="Pfam" id="PF04261">
    <property type="entry name" value="Dyp_perox_N"/>
    <property type="match status" value="1"/>
</dbReference>
<evidence type="ECO:0000256" key="2">
    <source>
        <dbReference type="ARBA" id="ARBA00022559"/>
    </source>
</evidence>
<dbReference type="GO" id="GO:0033212">
    <property type="term" value="P:iron import into cell"/>
    <property type="evidence" value="ECO:0007669"/>
    <property type="project" value="InterPro"/>
</dbReference>
<dbReference type="PROSITE" id="PS51404">
    <property type="entry name" value="DYP_PEROXIDASE"/>
    <property type="match status" value="1"/>
</dbReference>
<evidence type="ECO:0000256" key="7">
    <source>
        <dbReference type="ARBA" id="ARBA00023004"/>
    </source>
</evidence>
<evidence type="ECO:0000313" key="18">
    <source>
        <dbReference type="Proteomes" id="UP000293637"/>
    </source>
</evidence>
<dbReference type="InterPro" id="IPR006311">
    <property type="entry name" value="TAT_signal"/>
</dbReference>
<dbReference type="GO" id="GO:0030313">
    <property type="term" value="C:cell envelope"/>
    <property type="evidence" value="ECO:0007669"/>
    <property type="project" value="UniProtKB-SubCell"/>
</dbReference>
<dbReference type="InterPro" id="IPR048328">
    <property type="entry name" value="Dyp_perox_C"/>
</dbReference>
<dbReference type="GO" id="GO:0005829">
    <property type="term" value="C:cytosol"/>
    <property type="evidence" value="ECO:0007669"/>
    <property type="project" value="TreeGrafter"/>
</dbReference>
<dbReference type="GO" id="GO:0046872">
    <property type="term" value="F:metal ion binding"/>
    <property type="evidence" value="ECO:0007669"/>
    <property type="project" value="UniProtKB-KW"/>
</dbReference>
<dbReference type="NCBIfam" id="TIGR01413">
    <property type="entry name" value="Dyp_perox_fam"/>
    <property type="match status" value="1"/>
</dbReference>
<dbReference type="InterPro" id="IPR006313">
    <property type="entry name" value="EfeB/EfeN"/>
</dbReference>
<keyword evidence="7 13" id="KW-0408">Iron</keyword>
<comment type="cofactor">
    <cofactor evidence="13">
        <name>heme b</name>
        <dbReference type="ChEBI" id="CHEBI:60344"/>
    </cofactor>
    <text evidence="13">Binds 1 heme b (iron(II)-protoporphyrin IX) group non-covalently per subunit.</text>
</comment>
<evidence type="ECO:0000256" key="4">
    <source>
        <dbReference type="ARBA" id="ARBA00022723"/>
    </source>
</evidence>
<dbReference type="SUPFAM" id="SSF54909">
    <property type="entry name" value="Dimeric alpha+beta barrel"/>
    <property type="match status" value="1"/>
</dbReference>
<dbReference type="EC" id="1.11.1.-" evidence="13"/>
<evidence type="ECO:0000256" key="14">
    <source>
        <dbReference type="SAM" id="Phobius"/>
    </source>
</evidence>
<keyword evidence="14" id="KW-0472">Membrane</keyword>
<dbReference type="NCBIfam" id="TIGR01412">
    <property type="entry name" value="tat_substr_1"/>
    <property type="match status" value="1"/>
</dbReference>
<evidence type="ECO:0000313" key="17">
    <source>
        <dbReference type="EMBL" id="TBW73395.1"/>
    </source>
</evidence>
<evidence type="ECO:0000256" key="1">
    <source>
        <dbReference type="ARBA" id="ARBA00004196"/>
    </source>
</evidence>
<keyword evidence="14" id="KW-0812">Transmembrane</keyword>
<keyword evidence="4 13" id="KW-0479">Metal-binding</keyword>
<dbReference type="GO" id="GO:0004601">
    <property type="term" value="F:peroxidase activity"/>
    <property type="evidence" value="ECO:0007669"/>
    <property type="project" value="UniProtKB-KW"/>
</dbReference>
<sequence length="409" mass="45702">MSNHDEQQKGQVSRRSFLKMLGIGGAGVVIGASGAGSVFSFKSMFDTPEDKEKDAFEFYGKVQAGITTPTQKTCNFVALELKSRDKAEIKKMFQKWTDMTVSLTEGEPVEKDRSHNTLLPPADTGESIGLGASKLTITYGVSKSFLKKVGLSSKIPKDFKDLPHFANDQLEDEYSDGDIMIQACSNDSQVTFHAVHNLIRPFRDLVKVKWSQTGFVSGKLDETPRNLMAFKDGTVNPRKSDEYKNYVFIDDGWAKHGTYCIIRRIQIHIETWDRTALEEQEATFGRKRSSGAPLTGKKEFDELDLDAKDSSGEYVIPKDAHARLAHEAKTSIKRRAYNYLGGTNEKTGALETGLMFICFQKSPQQFIDIQNHLGHQDKLNEYITHRGSATFLVLPGVKKGGYLGETLFN</sequence>
<reference evidence="17 18" key="1">
    <citation type="journal article" date="2019" name="Sci. Transl. Med.">
        <title>Quorum sensing between bacterial species on the skin protects against epidermal injury in atopic dermatitis.</title>
        <authorList>
            <person name="Williams M.R."/>
        </authorList>
    </citation>
    <scope>NUCLEOTIDE SEQUENCE [LARGE SCALE GENOMIC DNA]</scope>
    <source>
        <strain evidence="17 18">E7</strain>
    </source>
</reference>
<dbReference type="NCBIfam" id="TIGR01409">
    <property type="entry name" value="TAT_signal_seq"/>
    <property type="match status" value="1"/>
</dbReference>
<evidence type="ECO:0000256" key="13">
    <source>
        <dbReference type="RuleBase" id="RU365017"/>
    </source>
</evidence>
<dbReference type="GO" id="GO:0004325">
    <property type="term" value="F:ferrochelatase activity"/>
    <property type="evidence" value="ECO:0007669"/>
    <property type="project" value="UniProtKB-EC"/>
</dbReference>
<dbReference type="InterPro" id="IPR048327">
    <property type="entry name" value="Dyp_perox_N"/>
</dbReference>
<organism evidence="17 18">
    <name type="scientific">Staphylococcus lugdunensis</name>
    <dbReference type="NCBI Taxonomy" id="28035"/>
    <lineage>
        <taxon>Bacteria</taxon>
        <taxon>Bacillati</taxon>
        <taxon>Bacillota</taxon>
        <taxon>Bacilli</taxon>
        <taxon>Bacillales</taxon>
        <taxon>Staphylococcaceae</taxon>
        <taxon>Staphylococcus</taxon>
    </lineage>
</organism>
<name>A0A4Q9WD93_STALU</name>